<dbReference type="RefSeq" id="WP_174627402.1">
    <property type="nucleotide sequence ID" value="NZ_CADCXN010000111.1"/>
</dbReference>
<comment type="caution">
    <text evidence="1">The sequence shown here is derived from an EMBL/GenBank/DDBJ whole genome shotgun (WGS) entry which is preliminary data.</text>
</comment>
<evidence type="ECO:0000313" key="1">
    <source>
        <dbReference type="EMBL" id="CAA9892660.1"/>
    </source>
</evidence>
<dbReference type="AlphaFoldDB" id="A0A8S0WLJ3"/>
<dbReference type="SUPFAM" id="SSF57783">
    <property type="entry name" value="Zinc beta-ribbon"/>
    <property type="match status" value="1"/>
</dbReference>
<gene>
    <name evidence="1" type="ORF">METHB2_780018</name>
</gene>
<keyword evidence="2" id="KW-1185">Reference proteome</keyword>
<protein>
    <recommendedName>
        <fullName evidence="3">DNA topoisomerase type IA zn finger domain-containing protein</fullName>
    </recommendedName>
</protein>
<sequence>MASTHAKHHVYLVSDANKASHFISELINNKYEILCGEFIDEKFQDKVADIVCSECKIGYMALRDSQHGSFFGCSHYPRYAFIRIGLPMMRRRFEGKRPVSGL</sequence>
<name>A0A8S0WLJ3_9GAMM</name>
<accession>A0A8S0WLJ3</accession>
<dbReference type="Gene3D" id="3.30.65.10">
    <property type="entry name" value="Bacterial Topoisomerase I, domain 1"/>
    <property type="match status" value="1"/>
</dbReference>
<dbReference type="EMBL" id="CADCXN010000111">
    <property type="protein sequence ID" value="CAA9892660.1"/>
    <property type="molecule type" value="Genomic_DNA"/>
</dbReference>
<proteinExistence type="predicted"/>
<evidence type="ECO:0008006" key="3">
    <source>
        <dbReference type="Google" id="ProtNLM"/>
    </source>
</evidence>
<evidence type="ECO:0000313" key="2">
    <source>
        <dbReference type="Proteomes" id="UP000494216"/>
    </source>
</evidence>
<organism evidence="1 2">
    <name type="scientific">Candidatus Methylobacter favarea</name>
    <dbReference type="NCBI Taxonomy" id="2707345"/>
    <lineage>
        <taxon>Bacteria</taxon>
        <taxon>Pseudomonadati</taxon>
        <taxon>Pseudomonadota</taxon>
        <taxon>Gammaproteobacteria</taxon>
        <taxon>Methylococcales</taxon>
        <taxon>Methylococcaceae</taxon>
        <taxon>Methylobacter</taxon>
    </lineage>
</organism>
<dbReference type="Proteomes" id="UP000494216">
    <property type="component" value="Unassembled WGS sequence"/>
</dbReference>
<reference evidence="1 2" key="1">
    <citation type="submission" date="2020-02" db="EMBL/GenBank/DDBJ databases">
        <authorList>
            <person name="Hogendoorn C."/>
        </authorList>
    </citation>
    <scope>NUCLEOTIDE SEQUENCE [LARGE SCALE GENOMIC DNA]</scope>
    <source>
        <strain evidence="1">METHB21</strain>
    </source>
</reference>